<keyword evidence="3" id="KW-1185">Reference proteome</keyword>
<dbReference type="EMBL" id="CAMAPE010000005">
    <property type="protein sequence ID" value="CAH9069812.1"/>
    <property type="molecule type" value="Genomic_DNA"/>
</dbReference>
<reference evidence="2" key="1">
    <citation type="submission" date="2022-07" db="EMBL/GenBank/DDBJ databases">
        <authorList>
            <person name="Macas J."/>
            <person name="Novak P."/>
            <person name="Neumann P."/>
        </authorList>
    </citation>
    <scope>NUCLEOTIDE SEQUENCE</scope>
</reference>
<proteinExistence type="predicted"/>
<keyword evidence="1" id="KW-0812">Transmembrane</keyword>
<evidence type="ECO:0000313" key="3">
    <source>
        <dbReference type="Proteomes" id="UP001152484"/>
    </source>
</evidence>
<evidence type="ECO:0000313" key="2">
    <source>
        <dbReference type="EMBL" id="CAH9069812.1"/>
    </source>
</evidence>
<sequence>MHSALIKRNQRNLRHFISALRFTEAALASRCPSLSPPPHLTAGSSPSSSCLASPRRWLFAAFVSPRCNLFFSDVATSFTPPQLLIFFSFFNFFLIVGSRSKGR</sequence>
<feature type="transmembrane region" description="Helical" evidence="1">
    <location>
        <begin position="78"/>
        <end position="97"/>
    </location>
</feature>
<gene>
    <name evidence="2" type="ORF">CEURO_LOCUS3384</name>
</gene>
<accession>A0A9P0YN32</accession>
<evidence type="ECO:0000256" key="1">
    <source>
        <dbReference type="SAM" id="Phobius"/>
    </source>
</evidence>
<dbReference type="Proteomes" id="UP001152484">
    <property type="component" value="Unassembled WGS sequence"/>
</dbReference>
<organism evidence="2 3">
    <name type="scientific">Cuscuta europaea</name>
    <name type="common">European dodder</name>
    <dbReference type="NCBI Taxonomy" id="41803"/>
    <lineage>
        <taxon>Eukaryota</taxon>
        <taxon>Viridiplantae</taxon>
        <taxon>Streptophyta</taxon>
        <taxon>Embryophyta</taxon>
        <taxon>Tracheophyta</taxon>
        <taxon>Spermatophyta</taxon>
        <taxon>Magnoliopsida</taxon>
        <taxon>eudicotyledons</taxon>
        <taxon>Gunneridae</taxon>
        <taxon>Pentapetalae</taxon>
        <taxon>asterids</taxon>
        <taxon>lamiids</taxon>
        <taxon>Solanales</taxon>
        <taxon>Convolvulaceae</taxon>
        <taxon>Cuscuteae</taxon>
        <taxon>Cuscuta</taxon>
        <taxon>Cuscuta subgen. Cuscuta</taxon>
    </lineage>
</organism>
<name>A0A9P0YN32_CUSEU</name>
<keyword evidence="1" id="KW-1133">Transmembrane helix</keyword>
<dbReference type="AlphaFoldDB" id="A0A9P0YN32"/>
<protein>
    <submittedName>
        <fullName evidence="2">Uncharacterized protein</fullName>
    </submittedName>
</protein>
<comment type="caution">
    <text evidence="2">The sequence shown here is derived from an EMBL/GenBank/DDBJ whole genome shotgun (WGS) entry which is preliminary data.</text>
</comment>
<keyword evidence="1" id="KW-0472">Membrane</keyword>